<dbReference type="InterPro" id="IPR001555">
    <property type="entry name" value="GART_AS"/>
</dbReference>
<evidence type="ECO:0000256" key="1">
    <source>
        <dbReference type="ARBA" id="ARBA00005054"/>
    </source>
</evidence>
<evidence type="ECO:0000313" key="9">
    <source>
        <dbReference type="Proteomes" id="UP000005380"/>
    </source>
</evidence>
<keyword evidence="2 6" id="KW-0808">Transferase</keyword>
<dbReference type="GO" id="GO:0004644">
    <property type="term" value="F:phosphoribosylglycinamide formyltransferase activity"/>
    <property type="evidence" value="ECO:0007669"/>
    <property type="project" value="UniProtKB-UniRule"/>
</dbReference>
<comment type="function">
    <text evidence="6">Catalyzes the transfer of a formyl group from 10-formyltetrahydrofolate to 5-phospho-ribosyl-glycinamide (GAR), producing 5-phospho-ribosyl-N-formylglycinamide (FGAR) and tetrahydrofolate.</text>
</comment>
<dbReference type="CDD" id="cd08645">
    <property type="entry name" value="FMT_core_GART"/>
    <property type="match status" value="1"/>
</dbReference>
<reference evidence="8 9" key="1">
    <citation type="submission" date="2013-12" db="EMBL/GenBank/DDBJ databases">
        <authorList>
            <consortium name="DOE Joint Genome Institute"/>
            <person name="Kappler U."/>
            <person name="Huntemann M."/>
            <person name="Han J."/>
            <person name="Chen A."/>
            <person name="Kyrpides N."/>
            <person name="Mavromatis K."/>
            <person name="Markowitz V."/>
            <person name="Palaniappan K."/>
            <person name="Ivanova N."/>
            <person name="Schaumberg A."/>
            <person name="Pati A."/>
            <person name="Liolios K."/>
            <person name="Nordberg H.P."/>
            <person name="Cantor M.N."/>
            <person name="Hua S.X."/>
            <person name="Woyke T."/>
        </authorList>
    </citation>
    <scope>NUCLEOTIDE SEQUENCE [LARGE SCALE GENOMIC DNA]</scope>
    <source>
        <strain evidence="9">AL2</strain>
    </source>
</reference>
<dbReference type="FunCoup" id="W0DSQ0">
    <property type="interactions" value="526"/>
</dbReference>
<feature type="binding site" evidence="6">
    <location>
        <begin position="13"/>
        <end position="15"/>
    </location>
    <ligand>
        <name>N(1)-(5-phospho-beta-D-ribosyl)glycinamide</name>
        <dbReference type="ChEBI" id="CHEBI:143788"/>
    </ligand>
</feature>
<dbReference type="InterPro" id="IPR002376">
    <property type="entry name" value="Formyl_transf_N"/>
</dbReference>
<comment type="catalytic activity">
    <reaction evidence="5 6">
        <text>N(1)-(5-phospho-beta-D-ribosyl)glycinamide + (6R)-10-formyltetrahydrofolate = N(2)-formyl-N(1)-(5-phospho-beta-D-ribosyl)glycinamide + (6S)-5,6,7,8-tetrahydrofolate + H(+)</text>
        <dbReference type="Rhea" id="RHEA:15053"/>
        <dbReference type="ChEBI" id="CHEBI:15378"/>
        <dbReference type="ChEBI" id="CHEBI:57453"/>
        <dbReference type="ChEBI" id="CHEBI:143788"/>
        <dbReference type="ChEBI" id="CHEBI:147286"/>
        <dbReference type="ChEBI" id="CHEBI:195366"/>
        <dbReference type="EC" id="2.1.2.2"/>
    </reaction>
</comment>
<dbReference type="EC" id="2.1.2.2" evidence="6"/>
<dbReference type="PROSITE" id="PS00373">
    <property type="entry name" value="GART"/>
    <property type="match status" value="1"/>
</dbReference>
<evidence type="ECO:0000256" key="3">
    <source>
        <dbReference type="ARBA" id="ARBA00022755"/>
    </source>
</evidence>
<dbReference type="Gene3D" id="3.40.50.170">
    <property type="entry name" value="Formyl transferase, N-terminal domain"/>
    <property type="match status" value="1"/>
</dbReference>
<dbReference type="PANTHER" id="PTHR43369">
    <property type="entry name" value="PHOSPHORIBOSYLGLYCINAMIDE FORMYLTRANSFERASE"/>
    <property type="match status" value="1"/>
</dbReference>
<dbReference type="SUPFAM" id="SSF53328">
    <property type="entry name" value="Formyltransferase"/>
    <property type="match status" value="1"/>
</dbReference>
<feature type="domain" description="Formyl transferase N-terminal" evidence="7">
    <location>
        <begin position="5"/>
        <end position="183"/>
    </location>
</feature>
<dbReference type="eggNOG" id="COG0299">
    <property type="taxonomic scope" value="Bacteria"/>
</dbReference>
<accession>W0DSQ0</accession>
<dbReference type="GO" id="GO:0005829">
    <property type="term" value="C:cytosol"/>
    <property type="evidence" value="ECO:0007669"/>
    <property type="project" value="TreeGrafter"/>
</dbReference>
<sequence length="223" mass="24831">MAFEIVVLVSGFGSNLQALIDAAKAHPDQYRIKAVICNRPQAYALERARQANIPYFTICAAAGQTRESYDQQLNQQLETLQPDLIVMAGFMRILSAGFTEKWQHKLINIHPSLLPKYPGLNTHQRALDARDAIHGISIHYVNAEVDGGPVIAQAQLEIKSQDSAETLAQRIHELEHQLLPAVVLAIATKKIHYNLAHHQVTFLGDEIQAPLSLENLYRAKSTD</sequence>
<dbReference type="InParanoid" id="W0DSQ0"/>
<dbReference type="OrthoDB" id="9806170at2"/>
<dbReference type="KEGG" id="tao:THIAE_06625"/>
<keyword evidence="3 6" id="KW-0658">Purine biosynthesis</keyword>
<feature type="site" description="Raises pKa of active site His" evidence="6">
    <location>
        <position position="146"/>
    </location>
</feature>
<dbReference type="RefSeq" id="WP_006461001.1">
    <property type="nucleotide sequence ID" value="NZ_CP007030.1"/>
</dbReference>
<dbReference type="NCBIfam" id="TIGR00639">
    <property type="entry name" value="PurN"/>
    <property type="match status" value="1"/>
</dbReference>
<evidence type="ECO:0000256" key="2">
    <source>
        <dbReference type="ARBA" id="ARBA00022679"/>
    </source>
</evidence>
<dbReference type="Proteomes" id="UP000005380">
    <property type="component" value="Chromosome"/>
</dbReference>
<proteinExistence type="inferred from homology"/>
<feature type="active site" description="Proton donor" evidence="6">
    <location>
        <position position="110"/>
    </location>
</feature>
<comment type="pathway">
    <text evidence="1 6">Purine metabolism; IMP biosynthesis via de novo pathway; N(2)-formyl-N(1)-(5-phospho-D-ribosyl)glycinamide from N(1)-(5-phospho-D-ribosyl)glycinamide (10-formyl THF route): step 1/1.</text>
</comment>
<comment type="similarity">
    <text evidence="4 6">Belongs to the GART family.</text>
</comment>
<evidence type="ECO:0000259" key="7">
    <source>
        <dbReference type="Pfam" id="PF00551"/>
    </source>
</evidence>
<dbReference type="InterPro" id="IPR036477">
    <property type="entry name" value="Formyl_transf_N_sf"/>
</dbReference>
<evidence type="ECO:0000256" key="6">
    <source>
        <dbReference type="HAMAP-Rule" id="MF_01930"/>
    </source>
</evidence>
<evidence type="ECO:0000313" key="8">
    <source>
        <dbReference type="EMBL" id="AHF01472.1"/>
    </source>
</evidence>
<gene>
    <name evidence="6 8" type="primary">purN</name>
    <name evidence="8" type="ORF">THIAE_06625</name>
</gene>
<dbReference type="GO" id="GO:0006189">
    <property type="term" value="P:'de novo' IMP biosynthetic process"/>
    <property type="evidence" value="ECO:0007669"/>
    <property type="project" value="UniProtKB-UniRule"/>
</dbReference>
<dbReference type="PANTHER" id="PTHR43369:SF2">
    <property type="entry name" value="PHOSPHORIBOSYLGLYCINAMIDE FORMYLTRANSFERASE"/>
    <property type="match status" value="1"/>
</dbReference>
<organism evidence="8 9">
    <name type="scientific">Thiomicrospira aerophila AL3</name>
    <dbReference type="NCBI Taxonomy" id="717772"/>
    <lineage>
        <taxon>Bacteria</taxon>
        <taxon>Pseudomonadati</taxon>
        <taxon>Pseudomonadota</taxon>
        <taxon>Gammaproteobacteria</taxon>
        <taxon>Thiotrichales</taxon>
        <taxon>Piscirickettsiaceae</taxon>
        <taxon>Thiomicrospira</taxon>
    </lineage>
</organism>
<dbReference type="InterPro" id="IPR004607">
    <property type="entry name" value="GART"/>
</dbReference>
<dbReference type="AlphaFoldDB" id="W0DSQ0"/>
<dbReference type="HAMAP" id="MF_01930">
    <property type="entry name" value="PurN"/>
    <property type="match status" value="1"/>
</dbReference>
<dbReference type="EMBL" id="CP007030">
    <property type="protein sequence ID" value="AHF01472.1"/>
    <property type="molecule type" value="Genomic_DNA"/>
</dbReference>
<name>W0DSQ0_9GAMM</name>
<dbReference type="HOGENOM" id="CLU_038395_1_1_6"/>
<evidence type="ECO:0000256" key="4">
    <source>
        <dbReference type="ARBA" id="ARBA00038440"/>
    </source>
</evidence>
<dbReference type="STRING" id="717772.THIAE_06625"/>
<dbReference type="Pfam" id="PF00551">
    <property type="entry name" value="Formyl_trans_N"/>
    <property type="match status" value="1"/>
</dbReference>
<evidence type="ECO:0000256" key="5">
    <source>
        <dbReference type="ARBA" id="ARBA00047664"/>
    </source>
</evidence>
<keyword evidence="9" id="KW-1185">Reference proteome</keyword>
<dbReference type="UniPathway" id="UPA00074">
    <property type="reaction ID" value="UER00126"/>
</dbReference>
<protein>
    <recommendedName>
        <fullName evidence="6">Phosphoribosylglycinamide formyltransferase</fullName>
        <ecNumber evidence="6">2.1.2.2</ecNumber>
    </recommendedName>
    <alternativeName>
        <fullName evidence="6">5'-phosphoribosylglycinamide transformylase</fullName>
    </alternativeName>
    <alternativeName>
        <fullName evidence="6">GAR transformylase</fullName>
        <shortName evidence="6">GART</shortName>
    </alternativeName>
</protein>
<feature type="binding site" evidence="6">
    <location>
        <begin position="91"/>
        <end position="94"/>
    </location>
    <ligand>
        <name>(6R)-10-formyltetrahydrofolate</name>
        <dbReference type="ChEBI" id="CHEBI:195366"/>
    </ligand>
</feature>
<feature type="binding site" evidence="6">
    <location>
        <position position="66"/>
    </location>
    <ligand>
        <name>(6R)-10-formyltetrahydrofolate</name>
        <dbReference type="ChEBI" id="CHEBI:195366"/>
    </ligand>
</feature>
<feature type="binding site" evidence="6">
    <location>
        <position position="108"/>
    </location>
    <ligand>
        <name>(6R)-10-formyltetrahydrofolate</name>
        <dbReference type="ChEBI" id="CHEBI:195366"/>
    </ligand>
</feature>